<sequence length="53" mass="5879">MHSSSPISEICSMETAERVLEEKEHTPTIISGQIVIYPEDPFAIPSVDPCFES</sequence>
<name>G4NP97_CHLT4</name>
<dbReference type="RefSeq" id="WP_009871842.1">
    <property type="nucleotide sequence ID" value="NC_016798.1"/>
</dbReference>
<dbReference type="EMBL" id="CP002401">
    <property type="protein sequence ID" value="AEP35343.1"/>
    <property type="molecule type" value="Genomic_DNA"/>
</dbReference>
<evidence type="ECO:0000313" key="2">
    <source>
        <dbReference type="Proteomes" id="UP000009287"/>
    </source>
</evidence>
<evidence type="ECO:0000313" key="1">
    <source>
        <dbReference type="EMBL" id="AEP35343.1"/>
    </source>
</evidence>
<dbReference type="KEGG" id="cra:CTO_0979"/>
<dbReference type="PATRIC" id="fig|580047.4.peg.532"/>
<reference evidence="1 2" key="1">
    <citation type="journal article" date="2011" name="J. Exp. Med.">
        <title>A live-attenuated chlamydial vaccine protects against trachoma in nonhuman primates.</title>
        <authorList>
            <person name="Kari L."/>
            <person name="Whitmire W.M."/>
            <person name="Olivares-Zavaleta N."/>
            <person name="Goheen M.M."/>
            <person name="Taylor L.D."/>
            <person name="Carlson J.H."/>
            <person name="Sturdevant G.L."/>
            <person name="Lu C."/>
            <person name="Bakios L.E."/>
            <person name="Randall L.B."/>
            <person name="Parnell M.J."/>
            <person name="Zhong G."/>
            <person name="Caldwell H.D."/>
        </authorList>
    </citation>
    <scope>NUCLEOTIDE SEQUENCE [LARGE SCALE GENOMIC DNA]</scope>
    <source>
        <strain evidence="1 2">A2497</strain>
    </source>
</reference>
<protein>
    <submittedName>
        <fullName evidence="1">Uncharacterized protein</fullName>
    </submittedName>
</protein>
<dbReference type="Proteomes" id="UP000009287">
    <property type="component" value="Chromosome"/>
</dbReference>
<accession>G4NP97</accession>
<gene>
    <name evidence="1" type="ordered locus">CTO_0979</name>
</gene>
<dbReference type="AlphaFoldDB" id="G4NP97"/>
<organism evidence="1 2">
    <name type="scientific">Chlamydia trachomatis serovar A (strain A2497)</name>
    <dbReference type="NCBI Taxonomy" id="580047"/>
    <lineage>
        <taxon>Bacteria</taxon>
        <taxon>Pseudomonadati</taxon>
        <taxon>Chlamydiota</taxon>
        <taxon>Chlamydiia</taxon>
        <taxon>Chlamydiales</taxon>
        <taxon>Chlamydiaceae</taxon>
        <taxon>Chlamydia/Chlamydophila group</taxon>
        <taxon>Chlamydia</taxon>
    </lineage>
</organism>
<proteinExistence type="predicted"/>